<dbReference type="SUPFAM" id="SSF46894">
    <property type="entry name" value="C-terminal effector domain of the bipartite response regulators"/>
    <property type="match status" value="1"/>
</dbReference>
<dbReference type="PANTHER" id="PTHR43214:SF42">
    <property type="entry name" value="TRANSCRIPTIONAL REGULATORY PROTEIN DESR"/>
    <property type="match status" value="1"/>
</dbReference>
<dbReference type="PANTHER" id="PTHR43214">
    <property type="entry name" value="TWO-COMPONENT RESPONSE REGULATOR"/>
    <property type="match status" value="1"/>
</dbReference>
<evidence type="ECO:0000313" key="2">
    <source>
        <dbReference type="Proteomes" id="UP000198226"/>
    </source>
</evidence>
<sequence>MLSSSRLKILLAEDVHMIRGALVALLELQPDFQVVVELSRGDKILSAALTHLPQVAIIDVNLPGLDGLSAARQLHHRVPTCRTLILTGIGRPGMLERSIEAGVTGFILKGSPPTSLAAAVREVAAGRRVVDSQIALAALNERDFSPLSPREAEILTQTAHGHSAGEIASMLHLSIGTIRNNLTSITSKLSARTRVDAVRIARDAGWI</sequence>
<dbReference type="PROSITE" id="PS50043">
    <property type="entry name" value="HTH_LUXR_2"/>
    <property type="match status" value="1"/>
</dbReference>
<evidence type="ECO:0000313" key="1">
    <source>
        <dbReference type="EMBL" id="SCG65301.1"/>
    </source>
</evidence>
<dbReference type="InterPro" id="IPR001789">
    <property type="entry name" value="Sig_transdc_resp-reg_receiver"/>
</dbReference>
<dbReference type="InterPro" id="IPR011006">
    <property type="entry name" value="CheY-like_superfamily"/>
</dbReference>
<organism evidence="1 2">
    <name type="scientific">Micromonospora rifamycinica</name>
    <dbReference type="NCBI Taxonomy" id="291594"/>
    <lineage>
        <taxon>Bacteria</taxon>
        <taxon>Bacillati</taxon>
        <taxon>Actinomycetota</taxon>
        <taxon>Actinomycetes</taxon>
        <taxon>Micromonosporales</taxon>
        <taxon>Micromonosporaceae</taxon>
        <taxon>Micromonospora</taxon>
    </lineage>
</organism>
<dbReference type="CDD" id="cd06170">
    <property type="entry name" value="LuxR_C_like"/>
    <property type="match status" value="1"/>
</dbReference>
<dbReference type="OrthoDB" id="9808843at2"/>
<dbReference type="InterPro" id="IPR000792">
    <property type="entry name" value="Tscrpt_reg_LuxR_C"/>
</dbReference>
<dbReference type="GO" id="GO:0006355">
    <property type="term" value="P:regulation of DNA-templated transcription"/>
    <property type="evidence" value="ECO:0007669"/>
    <property type="project" value="InterPro"/>
</dbReference>
<dbReference type="InterPro" id="IPR039420">
    <property type="entry name" value="WalR-like"/>
</dbReference>
<dbReference type="SMART" id="SM00421">
    <property type="entry name" value="HTH_LUXR"/>
    <property type="match status" value="1"/>
</dbReference>
<dbReference type="SMART" id="SM00448">
    <property type="entry name" value="REC"/>
    <property type="match status" value="1"/>
</dbReference>
<proteinExistence type="predicted"/>
<dbReference type="AlphaFoldDB" id="A0A109INK3"/>
<dbReference type="PRINTS" id="PR00038">
    <property type="entry name" value="HTHLUXR"/>
</dbReference>
<dbReference type="EMBL" id="LT607752">
    <property type="protein sequence ID" value="SCG65301.1"/>
    <property type="molecule type" value="Genomic_DNA"/>
</dbReference>
<gene>
    <name evidence="1" type="ORF">GA0070623_3117</name>
</gene>
<dbReference type="GO" id="GO:0003677">
    <property type="term" value="F:DNA binding"/>
    <property type="evidence" value="ECO:0007669"/>
    <property type="project" value="InterPro"/>
</dbReference>
<dbReference type="Pfam" id="PF00196">
    <property type="entry name" value="GerE"/>
    <property type="match status" value="1"/>
</dbReference>
<dbReference type="PROSITE" id="PS00622">
    <property type="entry name" value="HTH_LUXR_1"/>
    <property type="match status" value="1"/>
</dbReference>
<dbReference type="Pfam" id="PF00072">
    <property type="entry name" value="Response_reg"/>
    <property type="match status" value="1"/>
</dbReference>
<dbReference type="SUPFAM" id="SSF52172">
    <property type="entry name" value="CheY-like"/>
    <property type="match status" value="1"/>
</dbReference>
<dbReference type="Gene3D" id="3.40.50.2300">
    <property type="match status" value="1"/>
</dbReference>
<dbReference type="Proteomes" id="UP000198226">
    <property type="component" value="Chromosome I"/>
</dbReference>
<dbReference type="RefSeq" id="WP_067303228.1">
    <property type="nucleotide sequence ID" value="NZ_JBEYAT010000004.1"/>
</dbReference>
<accession>A0A109INK3</accession>
<dbReference type="GO" id="GO:0000160">
    <property type="term" value="P:phosphorelay signal transduction system"/>
    <property type="evidence" value="ECO:0007669"/>
    <property type="project" value="InterPro"/>
</dbReference>
<dbReference type="InterPro" id="IPR016032">
    <property type="entry name" value="Sig_transdc_resp-reg_C-effctor"/>
</dbReference>
<reference evidence="2" key="1">
    <citation type="submission" date="2016-06" db="EMBL/GenBank/DDBJ databases">
        <authorList>
            <person name="Varghese N."/>
            <person name="Submissions Spin"/>
        </authorList>
    </citation>
    <scope>NUCLEOTIDE SEQUENCE [LARGE SCALE GENOMIC DNA]</scope>
    <source>
        <strain evidence="2">DSM 44983</strain>
    </source>
</reference>
<name>A0A109INK3_9ACTN</name>
<protein>
    <submittedName>
        <fullName evidence="1">Two component transcriptional regulator, LuxR family</fullName>
    </submittedName>
</protein>
<keyword evidence="2" id="KW-1185">Reference proteome</keyword>
<dbReference type="PROSITE" id="PS50110">
    <property type="entry name" value="RESPONSE_REGULATORY"/>
    <property type="match status" value="1"/>
</dbReference>